<dbReference type="SUPFAM" id="SSF46689">
    <property type="entry name" value="Homeodomain-like"/>
    <property type="match status" value="1"/>
</dbReference>
<dbReference type="EMBL" id="JAPKFM010000010">
    <property type="protein sequence ID" value="MCX2964789.1"/>
    <property type="molecule type" value="Genomic_DNA"/>
</dbReference>
<feature type="DNA-binding region" description="H-T-H motif" evidence="2">
    <location>
        <begin position="37"/>
        <end position="56"/>
    </location>
</feature>
<feature type="domain" description="HTH tetR-type" evidence="3">
    <location>
        <begin position="14"/>
        <end position="74"/>
    </location>
</feature>
<evidence type="ECO:0000259" key="3">
    <source>
        <dbReference type="PROSITE" id="PS50977"/>
    </source>
</evidence>
<dbReference type="InterPro" id="IPR001647">
    <property type="entry name" value="HTH_TetR"/>
</dbReference>
<dbReference type="InterPro" id="IPR050109">
    <property type="entry name" value="HTH-type_TetR-like_transc_reg"/>
</dbReference>
<comment type="caution">
    <text evidence="4">The sequence shown here is derived from an EMBL/GenBank/DDBJ whole genome shotgun (WGS) entry which is preliminary data.</text>
</comment>
<dbReference type="GO" id="GO:0000976">
    <property type="term" value="F:transcription cis-regulatory region binding"/>
    <property type="evidence" value="ECO:0007669"/>
    <property type="project" value="TreeGrafter"/>
</dbReference>
<protein>
    <submittedName>
        <fullName evidence="4">TetR/AcrR family transcriptional regulator</fullName>
    </submittedName>
</protein>
<name>A0A9X3D5R5_9ACTN</name>
<dbReference type="RefSeq" id="WP_266061807.1">
    <property type="nucleotide sequence ID" value="NZ_JAPKFM010000010.1"/>
</dbReference>
<dbReference type="Proteomes" id="UP001143347">
    <property type="component" value="Unassembled WGS sequence"/>
</dbReference>
<keyword evidence="1 2" id="KW-0238">DNA-binding</keyword>
<dbReference type="GO" id="GO:0003700">
    <property type="term" value="F:DNA-binding transcription factor activity"/>
    <property type="evidence" value="ECO:0007669"/>
    <property type="project" value="TreeGrafter"/>
</dbReference>
<sequence>MLPEAVVSSEGAASPVRERLLQAMATCVMERGYRETTVADVVRVARTSRRSFYQEFADKQACFVDLLRTTNDAMIQAISEDVDPAAEWTMQIRQAVEAYVSVTEQNPAIAWSWIRELPALGDSARRVQVDAMESLIAVLVPLTDSPRMQEAGISPMTHETAVMIWGGIRELAASAMEQDRSLYSIVEPVVAACIALIGANIRS</sequence>
<evidence type="ECO:0000313" key="4">
    <source>
        <dbReference type="EMBL" id="MCX2964789.1"/>
    </source>
</evidence>
<keyword evidence="5" id="KW-1185">Reference proteome</keyword>
<reference evidence="4" key="1">
    <citation type="submission" date="2022-10" db="EMBL/GenBank/DDBJ databases">
        <title>WGS of marine actinomycetes from Thailand.</title>
        <authorList>
            <person name="Thawai C."/>
        </authorList>
    </citation>
    <scope>NUCLEOTIDE SEQUENCE</scope>
    <source>
        <strain evidence="4">SW21</strain>
    </source>
</reference>
<organism evidence="4 5">
    <name type="scientific">Gordonia aquimaris</name>
    <dbReference type="NCBI Taxonomy" id="2984863"/>
    <lineage>
        <taxon>Bacteria</taxon>
        <taxon>Bacillati</taxon>
        <taxon>Actinomycetota</taxon>
        <taxon>Actinomycetes</taxon>
        <taxon>Mycobacteriales</taxon>
        <taxon>Gordoniaceae</taxon>
        <taxon>Gordonia</taxon>
    </lineage>
</organism>
<dbReference type="PROSITE" id="PS50977">
    <property type="entry name" value="HTH_TETR_2"/>
    <property type="match status" value="1"/>
</dbReference>
<dbReference type="PANTHER" id="PTHR30055">
    <property type="entry name" value="HTH-TYPE TRANSCRIPTIONAL REGULATOR RUTR"/>
    <property type="match status" value="1"/>
</dbReference>
<evidence type="ECO:0000256" key="2">
    <source>
        <dbReference type="PROSITE-ProRule" id="PRU00335"/>
    </source>
</evidence>
<dbReference type="InterPro" id="IPR009057">
    <property type="entry name" value="Homeodomain-like_sf"/>
</dbReference>
<dbReference type="Pfam" id="PF00440">
    <property type="entry name" value="TetR_N"/>
    <property type="match status" value="1"/>
</dbReference>
<accession>A0A9X3D5R5</accession>
<gene>
    <name evidence="4" type="ORF">OSB52_11855</name>
</gene>
<dbReference type="PANTHER" id="PTHR30055:SF187">
    <property type="entry name" value="TRANSCRIPTIONAL REGULATORY PROTEIN"/>
    <property type="match status" value="1"/>
</dbReference>
<dbReference type="Gene3D" id="1.10.357.10">
    <property type="entry name" value="Tetracycline Repressor, domain 2"/>
    <property type="match status" value="1"/>
</dbReference>
<dbReference type="AlphaFoldDB" id="A0A9X3D5R5"/>
<proteinExistence type="predicted"/>
<evidence type="ECO:0000256" key="1">
    <source>
        <dbReference type="ARBA" id="ARBA00023125"/>
    </source>
</evidence>
<evidence type="ECO:0000313" key="5">
    <source>
        <dbReference type="Proteomes" id="UP001143347"/>
    </source>
</evidence>